<gene>
    <name evidence="1" type="ORF">UU13_C0010G0006</name>
</gene>
<dbReference type="AlphaFoldDB" id="A0A0G0T6B0"/>
<name>A0A0G0T6B0_9BACT</name>
<dbReference type="EMBL" id="LBZL01000010">
    <property type="protein sequence ID" value="KKR70241.1"/>
    <property type="molecule type" value="Genomic_DNA"/>
</dbReference>
<protein>
    <submittedName>
        <fullName evidence="1">Uncharacterized protein</fullName>
    </submittedName>
</protein>
<evidence type="ECO:0000313" key="1">
    <source>
        <dbReference type="EMBL" id="KKR70241.1"/>
    </source>
</evidence>
<evidence type="ECO:0000313" key="2">
    <source>
        <dbReference type="Proteomes" id="UP000034452"/>
    </source>
</evidence>
<sequence length="130" mass="13843">MAVEALVAVSIITVSILAAMAVTQKSVYVSRQALHATQVAFLLEEGAENARIARDDAWSNVAVLDTSEQIGIFSRTIVASSAKRDNTTEDISSAGTDDAGTKLITVTVSWLEGGATITKTLQFYIMDIFS</sequence>
<proteinExistence type="predicted"/>
<dbReference type="Proteomes" id="UP000034452">
    <property type="component" value="Unassembled WGS sequence"/>
</dbReference>
<reference evidence="1 2" key="1">
    <citation type="journal article" date="2015" name="Nature">
        <title>rRNA introns, odd ribosomes, and small enigmatic genomes across a large radiation of phyla.</title>
        <authorList>
            <person name="Brown C.T."/>
            <person name="Hug L.A."/>
            <person name="Thomas B.C."/>
            <person name="Sharon I."/>
            <person name="Castelle C.J."/>
            <person name="Singh A."/>
            <person name="Wilkins M.J."/>
            <person name="Williams K.H."/>
            <person name="Banfield J.F."/>
        </authorList>
    </citation>
    <scope>NUCLEOTIDE SEQUENCE [LARGE SCALE GENOMIC DNA]</scope>
</reference>
<organism evidence="1 2">
    <name type="scientific">Candidatus Nomurabacteria bacterium GW2011_GWB1_40_7</name>
    <dbReference type="NCBI Taxonomy" id="1618744"/>
    <lineage>
        <taxon>Bacteria</taxon>
        <taxon>Candidatus Nomuraibacteriota</taxon>
    </lineage>
</organism>
<comment type="caution">
    <text evidence="1">The sequence shown here is derived from an EMBL/GenBank/DDBJ whole genome shotgun (WGS) entry which is preliminary data.</text>
</comment>
<accession>A0A0G0T6B0</accession>